<evidence type="ECO:0000256" key="1">
    <source>
        <dbReference type="SAM" id="SignalP"/>
    </source>
</evidence>
<feature type="chain" id="PRO_5044213311" evidence="1">
    <location>
        <begin position="20"/>
        <end position="204"/>
    </location>
</feature>
<organism evidence="3">
    <name type="scientific">Streptomyces sp. R08</name>
    <dbReference type="NCBI Taxonomy" id="3238624"/>
    <lineage>
        <taxon>Bacteria</taxon>
        <taxon>Bacillati</taxon>
        <taxon>Actinomycetota</taxon>
        <taxon>Actinomycetes</taxon>
        <taxon>Kitasatosporales</taxon>
        <taxon>Streptomycetaceae</taxon>
        <taxon>Streptomyces</taxon>
    </lineage>
</organism>
<dbReference type="InterPro" id="IPR012347">
    <property type="entry name" value="Ferritin-like"/>
</dbReference>
<name>A0AB39MQS0_9ACTN</name>
<dbReference type="Gene3D" id="1.20.1260.10">
    <property type="match status" value="1"/>
</dbReference>
<protein>
    <submittedName>
        <fullName evidence="3">DUF305 domain-containing protein</fullName>
    </submittedName>
</protein>
<dbReference type="InterPro" id="IPR005183">
    <property type="entry name" value="DUF305_CopM-like"/>
</dbReference>
<feature type="signal peptide" evidence="1">
    <location>
        <begin position="1"/>
        <end position="19"/>
    </location>
</feature>
<dbReference type="PROSITE" id="PS51257">
    <property type="entry name" value="PROKAR_LIPOPROTEIN"/>
    <property type="match status" value="1"/>
</dbReference>
<proteinExistence type="predicted"/>
<sequence length="204" mass="21235">MQLRRQILTLRLACATALALLVVGCTTQSTTSTPPKASAMPTESFSSTDIAWIQLMIPMAERAQQLTDLAPSHAASPELAELAATAGARLHEDQTRLRELLKLAGVPDSNPHEGHNMPGMVSLPTLEKAGAATGKVFDQILADALRAHLNQSTLLCAGERSEGHAGAVKKFAASLARNTTAQVARLNDVSPARSAAPSNAAAGG</sequence>
<dbReference type="RefSeq" id="WP_369192250.1">
    <property type="nucleotide sequence ID" value="NZ_CP163431.1"/>
</dbReference>
<accession>A0AB39MQS0</accession>
<evidence type="ECO:0000313" key="3">
    <source>
        <dbReference type="EMBL" id="XDQ07467.1"/>
    </source>
</evidence>
<gene>
    <name evidence="3" type="ORF">AB5J58_48035</name>
</gene>
<dbReference type="AlphaFoldDB" id="A0AB39MQS0"/>
<evidence type="ECO:0000259" key="2">
    <source>
        <dbReference type="Pfam" id="PF03713"/>
    </source>
</evidence>
<dbReference type="EMBL" id="CP163431">
    <property type="protein sequence ID" value="XDQ07467.1"/>
    <property type="molecule type" value="Genomic_DNA"/>
</dbReference>
<feature type="domain" description="DUF305" evidence="2">
    <location>
        <begin position="49"/>
        <end position="188"/>
    </location>
</feature>
<keyword evidence="1" id="KW-0732">Signal</keyword>
<dbReference type="Pfam" id="PF03713">
    <property type="entry name" value="DUF305"/>
    <property type="match status" value="1"/>
</dbReference>
<reference evidence="3" key="1">
    <citation type="submission" date="2024-07" db="EMBL/GenBank/DDBJ databases">
        <authorList>
            <person name="Yu S.T."/>
        </authorList>
    </citation>
    <scope>NUCLEOTIDE SEQUENCE</scope>
    <source>
        <strain evidence="3">R08</strain>
    </source>
</reference>